<feature type="transmembrane region" description="Helical" evidence="1">
    <location>
        <begin position="12"/>
        <end position="31"/>
    </location>
</feature>
<reference evidence="3" key="1">
    <citation type="submission" date="2016-10" db="EMBL/GenBank/DDBJ databases">
        <authorList>
            <person name="Varghese N."/>
            <person name="Submissions S."/>
        </authorList>
    </citation>
    <scope>NUCLEOTIDE SEQUENCE [LARGE SCALE GENOMIC DNA]</scope>
    <source>
        <strain evidence="3">DSM 27839</strain>
    </source>
</reference>
<keyword evidence="1" id="KW-1133">Transmembrane helix</keyword>
<dbReference type="EMBL" id="FNNP01000001">
    <property type="protein sequence ID" value="SDW52215.1"/>
    <property type="molecule type" value="Genomic_DNA"/>
</dbReference>
<evidence type="ECO:0000313" key="2">
    <source>
        <dbReference type="EMBL" id="SDW52215.1"/>
    </source>
</evidence>
<proteinExistence type="predicted"/>
<gene>
    <name evidence="2" type="ORF">SAMN05444358_1011058</name>
</gene>
<name>A0A1H2U7R9_9RHOB</name>
<feature type="transmembrane region" description="Helical" evidence="1">
    <location>
        <begin position="43"/>
        <end position="67"/>
    </location>
</feature>
<dbReference type="RefSeq" id="WP_143030515.1">
    <property type="nucleotide sequence ID" value="NZ_FNNP01000001.1"/>
</dbReference>
<dbReference type="AlphaFoldDB" id="A0A1H2U7R9"/>
<feature type="transmembrane region" description="Helical" evidence="1">
    <location>
        <begin position="79"/>
        <end position="101"/>
    </location>
</feature>
<organism evidence="2 3">
    <name type="scientific">Ruegeria halocynthiae</name>
    <dbReference type="NCBI Taxonomy" id="985054"/>
    <lineage>
        <taxon>Bacteria</taxon>
        <taxon>Pseudomonadati</taxon>
        <taxon>Pseudomonadota</taxon>
        <taxon>Alphaproteobacteria</taxon>
        <taxon>Rhodobacterales</taxon>
        <taxon>Roseobacteraceae</taxon>
        <taxon>Ruegeria</taxon>
    </lineage>
</organism>
<sequence>MSVISKPWPTQLVWVEMSIATLPLAIVASAIPTFVLRMVAVTFHWFNAIAAVTAGAMTGVAIYLYFFSSENMSGRPTAAVVYELLAFITLGVIAGLIWFWIESVGTTKE</sequence>
<keyword evidence="3" id="KW-1185">Reference proteome</keyword>
<protein>
    <submittedName>
        <fullName evidence="2">Uncharacterized protein</fullName>
    </submittedName>
</protein>
<accession>A0A1H2U7R9</accession>
<keyword evidence="1" id="KW-0472">Membrane</keyword>
<evidence type="ECO:0000256" key="1">
    <source>
        <dbReference type="SAM" id="Phobius"/>
    </source>
</evidence>
<dbReference type="OrthoDB" id="9888943at2"/>
<evidence type="ECO:0000313" key="3">
    <source>
        <dbReference type="Proteomes" id="UP000183400"/>
    </source>
</evidence>
<dbReference type="STRING" id="985054.SAMN05444358_1011058"/>
<keyword evidence="1" id="KW-0812">Transmembrane</keyword>
<dbReference type="Proteomes" id="UP000183400">
    <property type="component" value="Unassembled WGS sequence"/>
</dbReference>